<feature type="chain" id="PRO_5021768507" evidence="1">
    <location>
        <begin position="27"/>
        <end position="302"/>
    </location>
</feature>
<feature type="domain" description="Surface lipoprotein assembly modifier C-terminal" evidence="2">
    <location>
        <begin position="60"/>
        <end position="298"/>
    </location>
</feature>
<organism evidence="3 4">
    <name type="scientific">Exilibacterium tricleocarpae</name>
    <dbReference type="NCBI Taxonomy" id="2591008"/>
    <lineage>
        <taxon>Bacteria</taxon>
        <taxon>Pseudomonadati</taxon>
        <taxon>Pseudomonadota</taxon>
        <taxon>Gammaproteobacteria</taxon>
        <taxon>Cellvibrionales</taxon>
        <taxon>Cellvibrionaceae</taxon>
        <taxon>Exilibacterium</taxon>
    </lineage>
</organism>
<dbReference type="RefSeq" id="WP_142902389.1">
    <property type="nucleotide sequence ID" value="NZ_ML660087.1"/>
</dbReference>
<evidence type="ECO:0000256" key="1">
    <source>
        <dbReference type="SAM" id="SignalP"/>
    </source>
</evidence>
<dbReference type="SUPFAM" id="SSF56925">
    <property type="entry name" value="OMPA-like"/>
    <property type="match status" value="1"/>
</dbReference>
<name>A0A545U9U2_9GAMM</name>
<dbReference type="InterPro" id="IPR011250">
    <property type="entry name" value="OMP/PagP_B-barrel"/>
</dbReference>
<protein>
    <submittedName>
        <fullName evidence="3">DUF560 domain-containing protein</fullName>
    </submittedName>
</protein>
<dbReference type="Pfam" id="PF04575">
    <property type="entry name" value="SlipAM"/>
    <property type="match status" value="1"/>
</dbReference>
<reference evidence="3 4" key="1">
    <citation type="submission" date="2019-06" db="EMBL/GenBank/DDBJ databases">
        <title>Whole genome sequence for Cellvibrionaceae sp. R142.</title>
        <authorList>
            <person name="Wang G."/>
        </authorList>
    </citation>
    <scope>NUCLEOTIDE SEQUENCE [LARGE SCALE GENOMIC DNA]</scope>
    <source>
        <strain evidence="3 4">R142</strain>
    </source>
</reference>
<feature type="signal peptide" evidence="1">
    <location>
        <begin position="1"/>
        <end position="26"/>
    </location>
</feature>
<dbReference type="Proteomes" id="UP000319732">
    <property type="component" value="Unassembled WGS sequence"/>
</dbReference>
<dbReference type="SUPFAM" id="SSF56935">
    <property type="entry name" value="Porins"/>
    <property type="match status" value="1"/>
</dbReference>
<evidence type="ECO:0000313" key="4">
    <source>
        <dbReference type="Proteomes" id="UP000319732"/>
    </source>
</evidence>
<dbReference type="AlphaFoldDB" id="A0A545U9U2"/>
<sequence>MNVFRKHTEFLAICLAAAALAQPAFSDFSAEVSAGVEYDSNISVERLDINTTESDYAALVDLDLDYKLSLTKAVKVTTGYSFSQSLHQDLDDFDVQTHLFSAGLSSDFGRTTAGVNYYYADSSLGGDGFLTLQQASPYISHYFTKQVFLRSAFTYTDKDFDGRPARDADAAALGADLYYFIDGSKHYVSFGYKYEDEDANTDRFDHDSQQLRLRWVKRLDILGKESKLKLGWRYEQRDYDAIDSAGTRRRDDDRHRWEAELELPLSKQSYLALEYQYSDYESTLAAADYTQHMARVRAGYKF</sequence>
<dbReference type="InterPro" id="IPR007655">
    <property type="entry name" value="Slam_C"/>
</dbReference>
<keyword evidence="4" id="KW-1185">Reference proteome</keyword>
<dbReference type="EMBL" id="VHSG01000002">
    <property type="protein sequence ID" value="TQV86236.1"/>
    <property type="molecule type" value="Genomic_DNA"/>
</dbReference>
<dbReference type="OrthoDB" id="6380601at2"/>
<comment type="caution">
    <text evidence="3">The sequence shown here is derived from an EMBL/GenBank/DDBJ whole genome shotgun (WGS) entry which is preliminary data.</text>
</comment>
<proteinExistence type="predicted"/>
<evidence type="ECO:0000259" key="2">
    <source>
        <dbReference type="Pfam" id="PF04575"/>
    </source>
</evidence>
<accession>A0A545U9U2</accession>
<evidence type="ECO:0000313" key="3">
    <source>
        <dbReference type="EMBL" id="TQV86236.1"/>
    </source>
</evidence>
<keyword evidence="1" id="KW-0732">Signal</keyword>
<gene>
    <name evidence="3" type="ORF">FKG94_01405</name>
</gene>